<dbReference type="EMBL" id="AC116601">
    <property type="protein sequence ID" value="AAM08730.1"/>
    <property type="molecule type" value="Genomic_DNA"/>
</dbReference>
<reference evidence="3" key="4">
    <citation type="journal article" date="2008" name="Nucleic Acids Res.">
        <title>The rice annotation project database (RAP-DB): 2008 update.</title>
        <authorList>
            <consortium name="The rice annotation project (RAP)"/>
        </authorList>
    </citation>
    <scope>GENOME REANNOTATION</scope>
    <source>
        <strain evidence="3">cv. Nipponbare</strain>
    </source>
</reference>
<name>A0A5S6RAP4_ORYSJ</name>
<sequence length="225" mass="24527">MDLEKSTSTTASLKKLQDDSALPGRGTIIFSHLCEAYIGVEPFLYLFRFYYELRWMEPNRGLSGYEVTADFVGRRIQPLQARAHLAFDYSGPEDTTRVSPRGLDSDTVGRRVSQAMISAPSAVGDIPVPLCDKDLAERTAAINALPLTDFIGPLVDHQAAALLKESVAKEASDAAATTTSGSNVPKRGRKFSSVLGTRWKATNSADLNASPLPQRRQRLVTIGEK</sequence>
<reference evidence="3" key="3">
    <citation type="journal article" date="2005" name="Nature">
        <title>The map-based sequence of the rice genome.</title>
        <authorList>
            <consortium name="International rice genome sequencing project (IRGSP)"/>
            <person name="Matsumoto T."/>
            <person name="Wu J."/>
            <person name="Kanamori H."/>
            <person name="Katayose Y."/>
            <person name="Fujisawa M."/>
            <person name="Namiki N."/>
            <person name="Mizuno H."/>
            <person name="Yamamoto K."/>
            <person name="Antonio B.A."/>
            <person name="Baba T."/>
            <person name="Sakata K."/>
            <person name="Nagamura Y."/>
            <person name="Aoki H."/>
            <person name="Arikawa K."/>
            <person name="Arita K."/>
            <person name="Bito T."/>
            <person name="Chiden Y."/>
            <person name="Fujitsuka N."/>
            <person name="Fukunaka R."/>
            <person name="Hamada M."/>
            <person name="Harada C."/>
            <person name="Hayashi A."/>
            <person name="Hijishita S."/>
            <person name="Honda M."/>
            <person name="Hosokawa S."/>
            <person name="Ichikawa Y."/>
            <person name="Idonuma A."/>
            <person name="Iijima M."/>
            <person name="Ikeda M."/>
            <person name="Ikeno M."/>
            <person name="Ito K."/>
            <person name="Ito S."/>
            <person name="Ito T."/>
            <person name="Ito Y."/>
            <person name="Ito Y."/>
            <person name="Iwabuchi A."/>
            <person name="Kamiya K."/>
            <person name="Karasawa W."/>
            <person name="Kurita K."/>
            <person name="Katagiri S."/>
            <person name="Kikuta A."/>
            <person name="Kobayashi H."/>
            <person name="Kobayashi N."/>
            <person name="Machita K."/>
            <person name="Maehara T."/>
            <person name="Masukawa M."/>
            <person name="Mizubayashi T."/>
            <person name="Mukai Y."/>
            <person name="Nagasaki H."/>
            <person name="Nagata Y."/>
            <person name="Naito S."/>
            <person name="Nakashima M."/>
            <person name="Nakama Y."/>
            <person name="Nakamichi Y."/>
            <person name="Nakamura M."/>
            <person name="Meguro A."/>
            <person name="Negishi M."/>
            <person name="Ohta I."/>
            <person name="Ohta T."/>
            <person name="Okamoto M."/>
            <person name="Ono N."/>
            <person name="Saji S."/>
            <person name="Sakaguchi M."/>
            <person name="Sakai K."/>
            <person name="Shibata M."/>
            <person name="Shimokawa T."/>
            <person name="Song J."/>
            <person name="Takazaki Y."/>
            <person name="Terasawa K."/>
            <person name="Tsugane M."/>
            <person name="Tsuji K."/>
            <person name="Ueda S."/>
            <person name="Waki K."/>
            <person name="Yamagata H."/>
            <person name="Yamamoto M."/>
            <person name="Yamamoto S."/>
            <person name="Yamane H."/>
            <person name="Yoshiki S."/>
            <person name="Yoshihara R."/>
            <person name="Yukawa K."/>
            <person name="Zhong H."/>
            <person name="Yano M."/>
            <person name="Yuan Q."/>
            <person name="Ouyang S."/>
            <person name="Liu J."/>
            <person name="Jones K.M."/>
            <person name="Gansberger K."/>
            <person name="Moffat K."/>
            <person name="Hill J."/>
            <person name="Bera J."/>
            <person name="Fadrosh D."/>
            <person name="Jin S."/>
            <person name="Johri S."/>
            <person name="Kim M."/>
            <person name="Overton L."/>
            <person name="Reardon M."/>
            <person name="Tsitrin T."/>
            <person name="Vuong H."/>
            <person name="Weaver B."/>
            <person name="Ciecko A."/>
            <person name="Tallon L."/>
            <person name="Jackson J."/>
            <person name="Pai G."/>
            <person name="Aken S.V."/>
            <person name="Utterback T."/>
            <person name="Reidmuller S."/>
            <person name="Feldblyum T."/>
            <person name="Hsiao J."/>
            <person name="Zismann V."/>
            <person name="Iobst S."/>
            <person name="de Vazeille A.R."/>
            <person name="Buell C.R."/>
            <person name="Ying K."/>
            <person name="Li Y."/>
            <person name="Lu T."/>
            <person name="Huang Y."/>
            <person name="Zhao Q."/>
            <person name="Feng Q."/>
            <person name="Zhang L."/>
            <person name="Zhu J."/>
            <person name="Weng Q."/>
            <person name="Mu J."/>
            <person name="Lu Y."/>
            <person name="Fan D."/>
            <person name="Liu Y."/>
            <person name="Guan J."/>
            <person name="Zhang Y."/>
            <person name="Yu S."/>
            <person name="Liu X."/>
            <person name="Zhang Y."/>
            <person name="Hong G."/>
            <person name="Han B."/>
            <person name="Choisne N."/>
            <person name="Demange N."/>
            <person name="Orjeda G."/>
            <person name="Samain S."/>
            <person name="Cattolico L."/>
            <person name="Pelletier E."/>
            <person name="Couloux A."/>
            <person name="Segurens B."/>
            <person name="Wincker P."/>
            <person name="D'Hont A."/>
            <person name="Scarpelli C."/>
            <person name="Weissenbach J."/>
            <person name="Salanoubat M."/>
            <person name="Quetier F."/>
            <person name="Yu Y."/>
            <person name="Kim H.R."/>
            <person name="Rambo T."/>
            <person name="Currie J."/>
            <person name="Collura K."/>
            <person name="Luo M."/>
            <person name="Yang T."/>
            <person name="Ammiraju J.S.S."/>
            <person name="Engler F."/>
            <person name="Soderlund C."/>
            <person name="Wing R.A."/>
            <person name="Palmer L.E."/>
            <person name="de la Bastide M."/>
            <person name="Spiegel L."/>
            <person name="Nascimento L."/>
            <person name="Zutavern T."/>
            <person name="O'Shaughnessy A."/>
            <person name="Dike S."/>
            <person name="Dedhia N."/>
            <person name="Preston R."/>
            <person name="Balija V."/>
            <person name="McCombie W.R."/>
            <person name="Chow T."/>
            <person name="Chen H."/>
            <person name="Chung M."/>
            <person name="Chen C."/>
            <person name="Shaw J."/>
            <person name="Wu H."/>
            <person name="Hsiao K."/>
            <person name="Chao Y."/>
            <person name="Chu M."/>
            <person name="Cheng C."/>
            <person name="Hour A."/>
            <person name="Lee P."/>
            <person name="Lin S."/>
            <person name="Lin Y."/>
            <person name="Liou J."/>
            <person name="Liu S."/>
            <person name="Hsing Y."/>
            <person name="Raghuvanshi S."/>
            <person name="Mohanty A."/>
            <person name="Bharti A.K."/>
            <person name="Gaur A."/>
            <person name="Gupta V."/>
            <person name="Kumar D."/>
            <person name="Ravi V."/>
            <person name="Vij S."/>
            <person name="Kapur A."/>
            <person name="Khurana P."/>
            <person name="Khurana P."/>
            <person name="Khurana J.P."/>
            <person name="Tyagi A.K."/>
            <person name="Gaikwad K."/>
            <person name="Singh A."/>
            <person name="Dalal V."/>
            <person name="Srivastava S."/>
            <person name="Dixit A."/>
            <person name="Pal A.K."/>
            <person name="Ghazi I.A."/>
            <person name="Yadav M."/>
            <person name="Pandit A."/>
            <person name="Bhargava A."/>
            <person name="Sureshbabu K."/>
            <person name="Batra K."/>
            <person name="Sharma T.R."/>
            <person name="Mohapatra T."/>
            <person name="Singh N.K."/>
            <person name="Messing J."/>
            <person name="Nelson A.B."/>
            <person name="Fuks G."/>
            <person name="Kavchok S."/>
            <person name="Keizer G."/>
            <person name="Linton E."/>
            <person name="Llaca V."/>
            <person name="Song R."/>
            <person name="Tanyolac B."/>
            <person name="Young S."/>
            <person name="Ho-Il K."/>
            <person name="Hahn J.H."/>
            <person name="Sangsakoo G."/>
            <person name="Vanavichit A."/>
            <person name="de Mattos Luiz.A.T."/>
            <person name="Zimmer P.D."/>
            <person name="Malone G."/>
            <person name="Dellagostin O."/>
            <person name="de Oliveira A.C."/>
            <person name="Bevan M."/>
            <person name="Bancroft I."/>
            <person name="Minx P."/>
            <person name="Cordum H."/>
            <person name="Wilson R."/>
            <person name="Cheng Z."/>
            <person name="Jin W."/>
            <person name="Jiang J."/>
            <person name="Leong S.A."/>
            <person name="Iwama H."/>
            <person name="Gojobori T."/>
            <person name="Itoh T."/>
            <person name="Niimura Y."/>
            <person name="Fujii Y."/>
            <person name="Habara T."/>
            <person name="Sakai H."/>
            <person name="Sato Y."/>
            <person name="Wilson G."/>
            <person name="Kumar K."/>
            <person name="McCouch S."/>
            <person name="Juretic N."/>
            <person name="Hoen D."/>
            <person name="Wright S."/>
            <person name="Bruskiewich R."/>
            <person name="Bureau T."/>
            <person name="Miyao A."/>
            <person name="Hirochika H."/>
            <person name="Nishikawa T."/>
            <person name="Kadowaki K."/>
            <person name="Sugiura M."/>
            <person name="Burr B."/>
            <person name="Sasaki T."/>
        </authorList>
    </citation>
    <scope>NUCLEOTIDE SEQUENCE [LARGE SCALE GENOMIC DNA]</scope>
    <source>
        <strain evidence="3">cv. Nipponbare</strain>
    </source>
</reference>
<dbReference type="PANTHER" id="PTHR33026">
    <property type="entry name" value="OS06G0360600 PROTEIN"/>
    <property type="match status" value="1"/>
</dbReference>
<proteinExistence type="predicted"/>
<reference evidence="2" key="2">
    <citation type="submission" date="2002-04" db="EMBL/GenBank/DDBJ databases">
        <title>Rice Genomic Sequence.</title>
        <authorList>
            <person name="Wing R.A."/>
            <person name="Yu Y."/>
            <person name="Yang T.J."/>
            <person name="Nah G."/>
            <person name="Soderlund C."/>
            <person name="Chen M."/>
            <person name="Kim H.-R."/>
            <person name="Rambo T."/>
            <person name="Saski C."/>
            <person name="Henry D."/>
            <person name="Oates R."/>
            <person name="Simmons J."/>
        </authorList>
    </citation>
    <scope>NUCLEOTIDE SEQUENCE</scope>
</reference>
<dbReference type="EMBL" id="AC074282">
    <property type="protein sequence ID" value="AAL83341.1"/>
    <property type="molecule type" value="Genomic_DNA"/>
</dbReference>
<dbReference type="PANTHER" id="PTHR33026:SF7">
    <property type="entry name" value="OS03G0100275 PROTEIN"/>
    <property type="match status" value="1"/>
</dbReference>
<organism evidence="2 3">
    <name type="scientific">Oryza sativa subsp. japonica</name>
    <name type="common">Rice</name>
    <dbReference type="NCBI Taxonomy" id="39947"/>
    <lineage>
        <taxon>Eukaryota</taxon>
        <taxon>Viridiplantae</taxon>
        <taxon>Streptophyta</taxon>
        <taxon>Embryophyta</taxon>
        <taxon>Tracheophyta</taxon>
        <taxon>Spermatophyta</taxon>
        <taxon>Magnoliopsida</taxon>
        <taxon>Liliopsida</taxon>
        <taxon>Poales</taxon>
        <taxon>Poaceae</taxon>
        <taxon>BOP clade</taxon>
        <taxon>Oryzoideae</taxon>
        <taxon>Oryzeae</taxon>
        <taxon>Oryzinae</taxon>
        <taxon>Oryza</taxon>
        <taxon>Oryza sativa</taxon>
    </lineage>
</organism>
<evidence type="ECO:0000313" key="1">
    <source>
        <dbReference type="EMBL" id="AAL83341.1"/>
    </source>
</evidence>
<gene>
    <name evidence="2" type="primary">OSJNAa0079B05.23</name>
    <name evidence="1" type="synonym">OSJNBa0049K09.8</name>
</gene>
<evidence type="ECO:0000313" key="2">
    <source>
        <dbReference type="EMBL" id="AAM08730.1"/>
    </source>
</evidence>
<evidence type="ECO:0000313" key="3">
    <source>
        <dbReference type="Proteomes" id="UP000000763"/>
    </source>
</evidence>
<dbReference type="AlphaFoldDB" id="A0A5S6RAP4"/>
<accession>A0A5S6RAP4</accession>
<reference evidence="1" key="1">
    <citation type="submission" date="2002-03" db="EMBL/GenBank/DDBJ databases">
        <title>Rice Genomic Sequence.</title>
        <authorList>
            <person name="Wing R.A."/>
            <person name="Yu Y."/>
            <person name="Soderlund C."/>
            <person name="Chen M."/>
            <person name="Kim H.-R."/>
            <person name="Rambo T."/>
            <person name="Saski C."/>
            <person name="Henry D."/>
            <person name="Oates R."/>
            <person name="Simmons J."/>
        </authorList>
    </citation>
    <scope>NUCLEOTIDE SEQUENCE</scope>
</reference>
<dbReference type="Proteomes" id="UP000000763">
    <property type="component" value="Chromosome 10"/>
</dbReference>
<protein>
    <submittedName>
        <fullName evidence="2">Gypsy-type retrotransposon protein</fullName>
    </submittedName>
</protein>